<dbReference type="AlphaFoldDB" id="A0A0E0BTU3"/>
<keyword evidence="3" id="KW-1185">Reference proteome</keyword>
<dbReference type="Proteomes" id="UP000026961">
    <property type="component" value="Chromosome 12"/>
</dbReference>
<feature type="compositionally biased region" description="Basic and acidic residues" evidence="1">
    <location>
        <begin position="122"/>
        <end position="150"/>
    </location>
</feature>
<name>A0A0E0BTU3_9ORYZ</name>
<evidence type="ECO:0000256" key="1">
    <source>
        <dbReference type="SAM" id="MobiDB-lite"/>
    </source>
</evidence>
<accession>A0A0E0BTU3</accession>
<dbReference type="HOGENOM" id="CLU_1743353_0_0_1"/>
<dbReference type="Gramene" id="OGLUM12G16650.1">
    <property type="protein sequence ID" value="OGLUM12G16650.1"/>
    <property type="gene ID" value="OGLUM12G16650"/>
</dbReference>
<evidence type="ECO:0000313" key="3">
    <source>
        <dbReference type="Proteomes" id="UP000026961"/>
    </source>
</evidence>
<feature type="compositionally biased region" description="Basic and acidic residues" evidence="1">
    <location>
        <begin position="79"/>
        <end position="98"/>
    </location>
</feature>
<protein>
    <submittedName>
        <fullName evidence="2">Uncharacterized protein</fullName>
    </submittedName>
</protein>
<evidence type="ECO:0000313" key="2">
    <source>
        <dbReference type="EnsemblPlants" id="OGLUM12G16650.1"/>
    </source>
</evidence>
<sequence length="150" mass="16600">MANPYTVHAWIGAPRARGGRIWQPLSSLRPDLAAARAPSSLLFPLPSPKLVRLLPLPPSLSSLVQRRRWCKGRSGGLDGGRRAAPERETSEQERRAREGGAVSKIEEPELEGPVATLEEQELEGKRRGGRRSERGGGEARRVERQGERIR</sequence>
<organism evidence="2">
    <name type="scientific">Oryza glumipatula</name>
    <dbReference type="NCBI Taxonomy" id="40148"/>
    <lineage>
        <taxon>Eukaryota</taxon>
        <taxon>Viridiplantae</taxon>
        <taxon>Streptophyta</taxon>
        <taxon>Embryophyta</taxon>
        <taxon>Tracheophyta</taxon>
        <taxon>Spermatophyta</taxon>
        <taxon>Magnoliopsida</taxon>
        <taxon>Liliopsida</taxon>
        <taxon>Poales</taxon>
        <taxon>Poaceae</taxon>
        <taxon>BOP clade</taxon>
        <taxon>Oryzoideae</taxon>
        <taxon>Oryzeae</taxon>
        <taxon>Oryzinae</taxon>
        <taxon>Oryza</taxon>
    </lineage>
</organism>
<feature type="region of interest" description="Disordered" evidence="1">
    <location>
        <begin position="71"/>
        <end position="150"/>
    </location>
</feature>
<reference evidence="2" key="1">
    <citation type="submission" date="2015-04" db="UniProtKB">
        <authorList>
            <consortium name="EnsemblPlants"/>
        </authorList>
    </citation>
    <scope>IDENTIFICATION</scope>
</reference>
<dbReference type="EnsemblPlants" id="OGLUM12G16650.1">
    <property type="protein sequence ID" value="OGLUM12G16650.1"/>
    <property type="gene ID" value="OGLUM12G16650"/>
</dbReference>
<reference evidence="2" key="2">
    <citation type="submission" date="2018-05" db="EMBL/GenBank/DDBJ databases">
        <title>OgluRS3 (Oryza glumaepatula Reference Sequence Version 3).</title>
        <authorList>
            <person name="Zhang J."/>
            <person name="Kudrna D."/>
            <person name="Lee S."/>
            <person name="Talag J."/>
            <person name="Welchert J."/>
            <person name="Wing R.A."/>
        </authorList>
    </citation>
    <scope>NUCLEOTIDE SEQUENCE [LARGE SCALE GENOMIC DNA]</scope>
</reference>
<proteinExistence type="predicted"/>